<dbReference type="Gene3D" id="3.30.70.270">
    <property type="match status" value="1"/>
</dbReference>
<dbReference type="EC" id="2.7.7.65" evidence="2"/>
<dbReference type="FunFam" id="3.30.70.270:FF:000001">
    <property type="entry name" value="Diguanylate cyclase domain protein"/>
    <property type="match status" value="1"/>
</dbReference>
<evidence type="ECO:0000256" key="4">
    <source>
        <dbReference type="SAM" id="MobiDB-lite"/>
    </source>
</evidence>
<dbReference type="CDD" id="cd01949">
    <property type="entry name" value="GGDEF"/>
    <property type="match status" value="1"/>
</dbReference>
<dbReference type="AlphaFoldDB" id="A0A4R6YVB9"/>
<feature type="transmembrane region" description="Helical" evidence="5">
    <location>
        <begin position="145"/>
        <end position="162"/>
    </location>
</feature>
<comment type="cofactor">
    <cofactor evidence="1">
        <name>Mg(2+)</name>
        <dbReference type="ChEBI" id="CHEBI:18420"/>
    </cofactor>
</comment>
<evidence type="ECO:0000256" key="5">
    <source>
        <dbReference type="SAM" id="Phobius"/>
    </source>
</evidence>
<evidence type="ECO:0000313" key="8">
    <source>
        <dbReference type="Proteomes" id="UP000295293"/>
    </source>
</evidence>
<accession>A0A4R6YVB9</accession>
<keyword evidence="5" id="KW-1133">Transmembrane helix</keyword>
<dbReference type="GO" id="GO:0005886">
    <property type="term" value="C:plasma membrane"/>
    <property type="evidence" value="ECO:0007669"/>
    <property type="project" value="TreeGrafter"/>
</dbReference>
<protein>
    <recommendedName>
        <fullName evidence="2">diguanylate cyclase</fullName>
        <ecNumber evidence="2">2.7.7.65</ecNumber>
    </recommendedName>
</protein>
<dbReference type="InterPro" id="IPR050469">
    <property type="entry name" value="Diguanylate_Cyclase"/>
</dbReference>
<evidence type="ECO:0000313" key="7">
    <source>
        <dbReference type="EMBL" id="TDR42595.1"/>
    </source>
</evidence>
<dbReference type="InterPro" id="IPR043128">
    <property type="entry name" value="Rev_trsase/Diguanyl_cyclase"/>
</dbReference>
<feature type="transmembrane region" description="Helical" evidence="5">
    <location>
        <begin position="45"/>
        <end position="61"/>
    </location>
</feature>
<evidence type="ECO:0000256" key="2">
    <source>
        <dbReference type="ARBA" id="ARBA00012528"/>
    </source>
</evidence>
<dbReference type="GO" id="GO:0052621">
    <property type="term" value="F:diguanylate cyclase activity"/>
    <property type="evidence" value="ECO:0007669"/>
    <property type="project" value="UniProtKB-EC"/>
</dbReference>
<organism evidence="7 8">
    <name type="scientific">Tahibacter aquaticus</name>
    <dbReference type="NCBI Taxonomy" id="520092"/>
    <lineage>
        <taxon>Bacteria</taxon>
        <taxon>Pseudomonadati</taxon>
        <taxon>Pseudomonadota</taxon>
        <taxon>Gammaproteobacteria</taxon>
        <taxon>Lysobacterales</taxon>
        <taxon>Rhodanobacteraceae</taxon>
        <taxon>Tahibacter</taxon>
    </lineage>
</organism>
<dbReference type="PANTHER" id="PTHR45138">
    <property type="entry name" value="REGULATORY COMPONENTS OF SENSORY TRANSDUCTION SYSTEM"/>
    <property type="match status" value="1"/>
</dbReference>
<dbReference type="GO" id="GO:1902201">
    <property type="term" value="P:negative regulation of bacterial-type flagellum-dependent cell motility"/>
    <property type="evidence" value="ECO:0007669"/>
    <property type="project" value="TreeGrafter"/>
</dbReference>
<gene>
    <name evidence="7" type="ORF">DFR29_108182</name>
</gene>
<feature type="transmembrane region" description="Helical" evidence="5">
    <location>
        <begin position="174"/>
        <end position="198"/>
    </location>
</feature>
<dbReference type="PROSITE" id="PS50887">
    <property type="entry name" value="GGDEF"/>
    <property type="match status" value="1"/>
</dbReference>
<feature type="transmembrane region" description="Helical" evidence="5">
    <location>
        <begin position="92"/>
        <end position="114"/>
    </location>
</feature>
<feature type="transmembrane region" description="Helical" evidence="5">
    <location>
        <begin position="67"/>
        <end position="85"/>
    </location>
</feature>
<name>A0A4R6YVB9_9GAMM</name>
<keyword evidence="5" id="KW-0472">Membrane</keyword>
<evidence type="ECO:0000256" key="3">
    <source>
        <dbReference type="ARBA" id="ARBA00034247"/>
    </source>
</evidence>
<reference evidence="7 8" key="1">
    <citation type="submission" date="2019-03" db="EMBL/GenBank/DDBJ databases">
        <title>Genomic Encyclopedia of Type Strains, Phase IV (KMG-IV): sequencing the most valuable type-strain genomes for metagenomic binning, comparative biology and taxonomic classification.</title>
        <authorList>
            <person name="Goeker M."/>
        </authorList>
    </citation>
    <scope>NUCLEOTIDE SEQUENCE [LARGE SCALE GENOMIC DNA]</scope>
    <source>
        <strain evidence="7 8">DSM 21667</strain>
    </source>
</reference>
<proteinExistence type="predicted"/>
<keyword evidence="8" id="KW-1185">Reference proteome</keyword>
<keyword evidence="5" id="KW-0812">Transmembrane</keyword>
<dbReference type="SMART" id="SM00267">
    <property type="entry name" value="GGDEF"/>
    <property type="match status" value="1"/>
</dbReference>
<dbReference type="GO" id="GO:0043709">
    <property type="term" value="P:cell adhesion involved in single-species biofilm formation"/>
    <property type="evidence" value="ECO:0007669"/>
    <property type="project" value="TreeGrafter"/>
</dbReference>
<evidence type="ECO:0000259" key="6">
    <source>
        <dbReference type="PROSITE" id="PS50887"/>
    </source>
</evidence>
<comment type="catalytic activity">
    <reaction evidence="3">
        <text>2 GTP = 3',3'-c-di-GMP + 2 diphosphate</text>
        <dbReference type="Rhea" id="RHEA:24898"/>
        <dbReference type="ChEBI" id="CHEBI:33019"/>
        <dbReference type="ChEBI" id="CHEBI:37565"/>
        <dbReference type="ChEBI" id="CHEBI:58805"/>
        <dbReference type="EC" id="2.7.7.65"/>
    </reaction>
</comment>
<dbReference type="Pfam" id="PF00990">
    <property type="entry name" value="GGDEF"/>
    <property type="match status" value="1"/>
</dbReference>
<dbReference type="NCBIfam" id="TIGR00254">
    <property type="entry name" value="GGDEF"/>
    <property type="match status" value="1"/>
</dbReference>
<sequence>MPSPRVTRRCPPQDNANAVADEAAGEHESDTPFVRTIFRMMMQRAVLMAIAVGLIHSLVFLGLGEPVWQATLIFTLACLPFHSLLSAQRPFGVFCASLFGFVCIIDAAVVYFALHFGREAGFHFLLISFFPFIAISGRIGYTMKWLLMLLHALLLVYLDKQISVQGMTTLSPYLISVLRAINLGVLACLLAGLVMHYFRIATGLQYELEQHASTDALTGLANRRRIQAATLEAASDSRRHGYPLSLLLFDLDHFKRINDSYGHASGDAVLRHIAQILQVELRSADRVGRWGGEEFLLLLPHTDLDSARLVAERIRQRVLNLPPLVGGKFLTLSATLGVATMLPAEPVEETLARADFALYEGKYAGRNRVVAAEATAPEQVPRH</sequence>
<dbReference type="Proteomes" id="UP000295293">
    <property type="component" value="Unassembled WGS sequence"/>
</dbReference>
<dbReference type="InterPro" id="IPR000160">
    <property type="entry name" value="GGDEF_dom"/>
</dbReference>
<feature type="domain" description="GGDEF" evidence="6">
    <location>
        <begin position="242"/>
        <end position="374"/>
    </location>
</feature>
<dbReference type="EMBL" id="SNZH01000008">
    <property type="protein sequence ID" value="TDR42595.1"/>
    <property type="molecule type" value="Genomic_DNA"/>
</dbReference>
<feature type="region of interest" description="Disordered" evidence="4">
    <location>
        <begin position="1"/>
        <end position="27"/>
    </location>
</feature>
<dbReference type="SUPFAM" id="SSF55073">
    <property type="entry name" value="Nucleotide cyclase"/>
    <property type="match status" value="1"/>
</dbReference>
<dbReference type="InterPro" id="IPR029787">
    <property type="entry name" value="Nucleotide_cyclase"/>
</dbReference>
<comment type="caution">
    <text evidence="7">The sequence shown here is derived from an EMBL/GenBank/DDBJ whole genome shotgun (WGS) entry which is preliminary data.</text>
</comment>
<dbReference type="PANTHER" id="PTHR45138:SF9">
    <property type="entry name" value="DIGUANYLATE CYCLASE DGCM-RELATED"/>
    <property type="match status" value="1"/>
</dbReference>
<evidence type="ECO:0000256" key="1">
    <source>
        <dbReference type="ARBA" id="ARBA00001946"/>
    </source>
</evidence>